<dbReference type="AlphaFoldDB" id="A0A078H1M9"/>
<organism evidence="1 2">
    <name type="scientific">Brassica napus</name>
    <name type="common">Rape</name>
    <dbReference type="NCBI Taxonomy" id="3708"/>
    <lineage>
        <taxon>Eukaryota</taxon>
        <taxon>Viridiplantae</taxon>
        <taxon>Streptophyta</taxon>
        <taxon>Embryophyta</taxon>
        <taxon>Tracheophyta</taxon>
        <taxon>Spermatophyta</taxon>
        <taxon>Magnoliopsida</taxon>
        <taxon>eudicotyledons</taxon>
        <taxon>Gunneridae</taxon>
        <taxon>Pentapetalae</taxon>
        <taxon>rosids</taxon>
        <taxon>malvids</taxon>
        <taxon>Brassicales</taxon>
        <taxon>Brassicaceae</taxon>
        <taxon>Brassiceae</taxon>
        <taxon>Brassica</taxon>
    </lineage>
</organism>
<dbReference type="Gramene" id="CDY31407">
    <property type="protein sequence ID" value="CDY31407"/>
    <property type="gene ID" value="GSBRNA2T00047626001"/>
</dbReference>
<gene>
    <name evidence="1" type="primary">BnaA07g03420D</name>
    <name evidence="1" type="ORF">GSBRNA2T00047626001</name>
</gene>
<proteinExistence type="predicted"/>
<evidence type="ECO:0000313" key="1">
    <source>
        <dbReference type="EMBL" id="CDY31407.1"/>
    </source>
</evidence>
<dbReference type="Proteomes" id="UP000028999">
    <property type="component" value="Unassembled WGS sequence"/>
</dbReference>
<sequence length="54" mass="6121">MVWLALKNRLSTGVRMRDWGVGKDVFIVEREMKIEITSTSPAPIHSHQARTGLT</sequence>
<name>A0A078H1M9_BRANA</name>
<keyword evidence="2" id="KW-1185">Reference proteome</keyword>
<protein>
    <submittedName>
        <fullName evidence="1">BnaA07g03420D protein</fullName>
    </submittedName>
</protein>
<accession>A0A078H1M9</accession>
<evidence type="ECO:0000313" key="2">
    <source>
        <dbReference type="Proteomes" id="UP000028999"/>
    </source>
</evidence>
<dbReference type="PaxDb" id="3708-A0A078H1M9"/>
<reference evidence="1 2" key="1">
    <citation type="journal article" date="2014" name="Science">
        <title>Plant genetics. Early allopolyploid evolution in the post-Neolithic Brassica napus oilseed genome.</title>
        <authorList>
            <person name="Chalhoub B."/>
            <person name="Denoeud F."/>
            <person name="Liu S."/>
            <person name="Parkin I.A."/>
            <person name="Tang H."/>
            <person name="Wang X."/>
            <person name="Chiquet J."/>
            <person name="Belcram H."/>
            <person name="Tong C."/>
            <person name="Samans B."/>
            <person name="Correa M."/>
            <person name="Da Silva C."/>
            <person name="Just J."/>
            <person name="Falentin C."/>
            <person name="Koh C.S."/>
            <person name="Le Clainche I."/>
            <person name="Bernard M."/>
            <person name="Bento P."/>
            <person name="Noel B."/>
            <person name="Labadie K."/>
            <person name="Alberti A."/>
            <person name="Charles M."/>
            <person name="Arnaud D."/>
            <person name="Guo H."/>
            <person name="Daviaud C."/>
            <person name="Alamery S."/>
            <person name="Jabbari K."/>
            <person name="Zhao M."/>
            <person name="Edger P.P."/>
            <person name="Chelaifa H."/>
            <person name="Tack D."/>
            <person name="Lassalle G."/>
            <person name="Mestiri I."/>
            <person name="Schnel N."/>
            <person name="Le Paslier M.C."/>
            <person name="Fan G."/>
            <person name="Renault V."/>
            <person name="Bayer P.E."/>
            <person name="Golicz A.A."/>
            <person name="Manoli S."/>
            <person name="Lee T.H."/>
            <person name="Thi V.H."/>
            <person name="Chalabi S."/>
            <person name="Hu Q."/>
            <person name="Fan C."/>
            <person name="Tollenaere R."/>
            <person name="Lu Y."/>
            <person name="Battail C."/>
            <person name="Shen J."/>
            <person name="Sidebottom C.H."/>
            <person name="Wang X."/>
            <person name="Canaguier A."/>
            <person name="Chauveau A."/>
            <person name="Berard A."/>
            <person name="Deniot G."/>
            <person name="Guan M."/>
            <person name="Liu Z."/>
            <person name="Sun F."/>
            <person name="Lim Y.P."/>
            <person name="Lyons E."/>
            <person name="Town C.D."/>
            <person name="Bancroft I."/>
            <person name="Wang X."/>
            <person name="Meng J."/>
            <person name="Ma J."/>
            <person name="Pires J.C."/>
            <person name="King G.J."/>
            <person name="Brunel D."/>
            <person name="Delourme R."/>
            <person name="Renard M."/>
            <person name="Aury J.M."/>
            <person name="Adams K.L."/>
            <person name="Batley J."/>
            <person name="Snowdon R.J."/>
            <person name="Tost J."/>
            <person name="Edwards D."/>
            <person name="Zhou Y."/>
            <person name="Hua W."/>
            <person name="Sharpe A.G."/>
            <person name="Paterson A.H."/>
            <person name="Guan C."/>
            <person name="Wincker P."/>
        </authorList>
    </citation>
    <scope>NUCLEOTIDE SEQUENCE [LARGE SCALE GENOMIC DNA]</scope>
    <source>
        <strain evidence="2">cv. Darmor-bzh</strain>
    </source>
</reference>
<dbReference type="EMBL" id="LK032271">
    <property type="protein sequence ID" value="CDY31407.1"/>
    <property type="molecule type" value="Genomic_DNA"/>
</dbReference>